<keyword evidence="1" id="KW-0732">Signal</keyword>
<accession>A0A379G1Y1</accession>
<gene>
    <name evidence="3" type="primary">yeeZ</name>
    <name evidence="3" type="ORF">NCTC12026_01320</name>
</gene>
<proteinExistence type="predicted"/>
<dbReference type="Proteomes" id="UP000255129">
    <property type="component" value="Unassembled WGS sequence"/>
</dbReference>
<feature type="chain" id="PRO_5016896018" evidence="1">
    <location>
        <begin position="23"/>
        <end position="274"/>
    </location>
</feature>
<dbReference type="PANTHER" id="PTHR48079:SF6">
    <property type="entry name" value="NAD(P)-BINDING DOMAIN-CONTAINING PROTEIN-RELATED"/>
    <property type="match status" value="1"/>
</dbReference>
<reference evidence="3 4" key="1">
    <citation type="submission" date="2018-06" db="EMBL/GenBank/DDBJ databases">
        <authorList>
            <consortium name="Pathogen Informatics"/>
            <person name="Doyle S."/>
        </authorList>
    </citation>
    <scope>NUCLEOTIDE SEQUENCE [LARGE SCALE GENOMIC DNA]</scope>
    <source>
        <strain evidence="3 4">NCTC12026</strain>
    </source>
</reference>
<feature type="signal peptide" evidence="1">
    <location>
        <begin position="1"/>
        <end position="22"/>
    </location>
</feature>
<dbReference type="OrthoDB" id="751203at2"/>
<dbReference type="RefSeq" id="WP_115164106.1">
    <property type="nucleotide sequence ID" value="NZ_JBOFMY010000266.1"/>
</dbReference>
<dbReference type="EMBL" id="UGUA01000002">
    <property type="protein sequence ID" value="SUC34945.1"/>
    <property type="molecule type" value="Genomic_DNA"/>
</dbReference>
<dbReference type="PANTHER" id="PTHR48079">
    <property type="entry name" value="PROTEIN YEEZ"/>
    <property type="match status" value="1"/>
</dbReference>
<dbReference type="SUPFAM" id="SSF51735">
    <property type="entry name" value="NAD(P)-binding Rossmann-fold domains"/>
    <property type="match status" value="1"/>
</dbReference>
<evidence type="ECO:0000256" key="1">
    <source>
        <dbReference type="SAM" id="SignalP"/>
    </source>
</evidence>
<dbReference type="Pfam" id="PF01370">
    <property type="entry name" value="Epimerase"/>
    <property type="match status" value="1"/>
</dbReference>
<dbReference type="GO" id="GO:0005737">
    <property type="term" value="C:cytoplasm"/>
    <property type="evidence" value="ECO:0007669"/>
    <property type="project" value="TreeGrafter"/>
</dbReference>
<evidence type="ECO:0000259" key="2">
    <source>
        <dbReference type="Pfam" id="PF01370"/>
    </source>
</evidence>
<dbReference type="GO" id="GO:0004029">
    <property type="term" value="F:aldehyde dehydrogenase (NAD+) activity"/>
    <property type="evidence" value="ECO:0007669"/>
    <property type="project" value="TreeGrafter"/>
</dbReference>
<dbReference type="CDD" id="cd05266">
    <property type="entry name" value="SDR_a4"/>
    <property type="match status" value="1"/>
</dbReference>
<protein>
    <submittedName>
        <fullName evidence="3">Nucleotide sugar dehydrogenase</fullName>
    </submittedName>
</protein>
<evidence type="ECO:0000313" key="3">
    <source>
        <dbReference type="EMBL" id="SUC34945.1"/>
    </source>
</evidence>
<sequence length="274" mass="29805">MKKITIIGLGWLGLPLANALMAQGMRVTGTKTHADGVEAARAVGIDCYKLQLTPNIQCNSEDLNQLMKDSDVMVILLPPSKVTLSEYVLAIEQLVDSAIAYKIPRIIFTSSTSVYGDVNGVIDEESPLLGETASARALIAVEHWMHGLPNIRVDVLRLAGLVGEKRHAGRFLAGKQQVKGGNQPVNMVHQDDVISAIILLSQQSEGGNTYNLCAPEHPTRKQFYTHMAQSIALVPPEFIVDEHEDTGKTIDGGCISADLGFEYQFINPLQMPMS</sequence>
<dbReference type="Gene3D" id="3.40.50.720">
    <property type="entry name" value="NAD(P)-binding Rossmann-like Domain"/>
    <property type="match status" value="1"/>
</dbReference>
<dbReference type="InterPro" id="IPR036291">
    <property type="entry name" value="NAD(P)-bd_dom_sf"/>
</dbReference>
<evidence type="ECO:0000313" key="4">
    <source>
        <dbReference type="Proteomes" id="UP000255129"/>
    </source>
</evidence>
<feature type="domain" description="NAD-dependent epimerase/dehydratase" evidence="2">
    <location>
        <begin position="6"/>
        <end position="213"/>
    </location>
</feature>
<dbReference type="InterPro" id="IPR001509">
    <property type="entry name" value="Epimerase_deHydtase"/>
</dbReference>
<dbReference type="AlphaFoldDB" id="A0A379G1Y1"/>
<dbReference type="InterPro" id="IPR051783">
    <property type="entry name" value="NAD(P)-dependent_oxidoreduct"/>
</dbReference>
<organism evidence="3 4">
    <name type="scientific">Providencia rustigianii</name>
    <dbReference type="NCBI Taxonomy" id="158850"/>
    <lineage>
        <taxon>Bacteria</taxon>
        <taxon>Pseudomonadati</taxon>
        <taxon>Pseudomonadota</taxon>
        <taxon>Gammaproteobacteria</taxon>
        <taxon>Enterobacterales</taxon>
        <taxon>Morganellaceae</taxon>
        <taxon>Providencia</taxon>
    </lineage>
</organism>
<name>A0A379G1Y1_9GAMM</name>